<feature type="binding site" evidence="12">
    <location>
        <position position="264"/>
    </location>
    <ligand>
        <name>K(+)</name>
        <dbReference type="ChEBI" id="CHEBI:29103"/>
    </ligand>
</feature>
<dbReference type="InterPro" id="IPR029056">
    <property type="entry name" value="Ribokinase-like"/>
</dbReference>
<feature type="binding site" evidence="12">
    <location>
        <position position="266"/>
    </location>
    <ligand>
        <name>K(+)</name>
        <dbReference type="ChEBI" id="CHEBI:29103"/>
    </ligand>
</feature>
<comment type="caution">
    <text evidence="14">The sequence shown here is derived from an EMBL/GenBank/DDBJ whole genome shotgun (WGS) entry which is preliminary data.</text>
</comment>
<evidence type="ECO:0000256" key="12">
    <source>
        <dbReference type="HAMAP-Rule" id="MF_01987"/>
    </source>
</evidence>
<evidence type="ECO:0000256" key="11">
    <source>
        <dbReference type="ARBA" id="ARBA00023277"/>
    </source>
</evidence>
<keyword evidence="8 12" id="KW-0067">ATP-binding</keyword>
<dbReference type="PANTHER" id="PTHR10584:SF166">
    <property type="entry name" value="RIBOKINASE"/>
    <property type="match status" value="1"/>
</dbReference>
<reference evidence="14 15" key="1">
    <citation type="submission" date="2017-02" db="EMBL/GenBank/DDBJ databases">
        <title>Whole genome sequencing of Metallibacterium scheffleri DSM 24874 (T).</title>
        <authorList>
            <person name="Kumar S."/>
            <person name="Patil P."/>
            <person name="Patil P.B."/>
        </authorList>
    </citation>
    <scope>NUCLEOTIDE SEQUENCE [LARGE SCALE GENOMIC DNA]</scope>
    <source>
        <strain evidence="14 15">DSM 24874</strain>
    </source>
</reference>
<dbReference type="GO" id="GO:0005524">
    <property type="term" value="F:ATP binding"/>
    <property type="evidence" value="ECO:0007669"/>
    <property type="project" value="UniProtKB-UniRule"/>
</dbReference>
<comment type="similarity">
    <text evidence="12">Belongs to the carbohydrate kinase PfkB family. Ribokinase subfamily.</text>
</comment>
<comment type="function">
    <text evidence="12">Catalyzes the phosphorylation of ribose at O-5 in a reaction requiring ATP and magnesium. The resulting D-ribose-5-phosphate can then be used either for sythesis of nucleotides, histidine, and tryptophan, or as a component of the pentose phosphate pathway.</text>
</comment>
<feature type="binding site" evidence="12">
    <location>
        <begin position="269"/>
        <end position="270"/>
    </location>
    <ligand>
        <name>ATP</name>
        <dbReference type="ChEBI" id="CHEBI:30616"/>
    </ligand>
</feature>
<dbReference type="GO" id="GO:0005829">
    <property type="term" value="C:cytosol"/>
    <property type="evidence" value="ECO:0007669"/>
    <property type="project" value="TreeGrafter"/>
</dbReference>
<evidence type="ECO:0000256" key="2">
    <source>
        <dbReference type="ARBA" id="ARBA00012035"/>
    </source>
</evidence>
<dbReference type="STRING" id="993689.GCA_002077135_03410"/>
<evidence type="ECO:0000256" key="8">
    <source>
        <dbReference type="ARBA" id="ARBA00022840"/>
    </source>
</evidence>
<protein>
    <recommendedName>
        <fullName evidence="3 12">Ribokinase</fullName>
        <shortName evidence="12">RK</shortName>
        <ecNumber evidence="2 12">2.7.1.15</ecNumber>
    </recommendedName>
</protein>
<dbReference type="InterPro" id="IPR011611">
    <property type="entry name" value="PfkB_dom"/>
</dbReference>
<feature type="domain" description="Carbohydrate kinase PfkB" evidence="13">
    <location>
        <begin position="4"/>
        <end position="313"/>
    </location>
</feature>
<dbReference type="Gene3D" id="3.40.1190.20">
    <property type="match status" value="1"/>
</dbReference>
<evidence type="ECO:0000256" key="4">
    <source>
        <dbReference type="ARBA" id="ARBA00022679"/>
    </source>
</evidence>
<dbReference type="OrthoDB" id="9775849at2"/>
<evidence type="ECO:0000256" key="10">
    <source>
        <dbReference type="ARBA" id="ARBA00022958"/>
    </source>
</evidence>
<proteinExistence type="inferred from homology"/>
<dbReference type="SUPFAM" id="SSF53613">
    <property type="entry name" value="Ribokinase-like"/>
    <property type="match status" value="1"/>
</dbReference>
<dbReference type="CDD" id="cd01174">
    <property type="entry name" value="ribokinase"/>
    <property type="match status" value="1"/>
</dbReference>
<evidence type="ECO:0000256" key="6">
    <source>
        <dbReference type="ARBA" id="ARBA00022741"/>
    </source>
</evidence>
<evidence type="ECO:0000313" key="15">
    <source>
        <dbReference type="Proteomes" id="UP000307749"/>
    </source>
</evidence>
<evidence type="ECO:0000256" key="5">
    <source>
        <dbReference type="ARBA" id="ARBA00022723"/>
    </source>
</evidence>
<comment type="similarity">
    <text evidence="1">Belongs to the carbohydrate kinase pfkB family.</text>
</comment>
<evidence type="ECO:0000256" key="1">
    <source>
        <dbReference type="ARBA" id="ARBA00005380"/>
    </source>
</evidence>
<organism evidence="14 15">
    <name type="scientific">Metallibacterium scheffleri</name>
    <dbReference type="NCBI Taxonomy" id="993689"/>
    <lineage>
        <taxon>Bacteria</taxon>
        <taxon>Pseudomonadati</taxon>
        <taxon>Pseudomonadota</taxon>
        <taxon>Gammaproteobacteria</taxon>
        <taxon>Lysobacterales</taxon>
        <taxon>Rhodanobacteraceae</taxon>
        <taxon>Metallibacterium</taxon>
    </lineage>
</organism>
<feature type="binding site" evidence="12">
    <location>
        <position position="141"/>
    </location>
    <ligand>
        <name>substrate</name>
    </ligand>
</feature>
<feature type="binding site" evidence="12">
    <location>
        <begin position="41"/>
        <end position="45"/>
    </location>
    <ligand>
        <name>substrate</name>
    </ligand>
</feature>
<comment type="subunit">
    <text evidence="12">Homodimer.</text>
</comment>
<keyword evidence="15" id="KW-1185">Reference proteome</keyword>
<feature type="binding site" evidence="12">
    <location>
        <position position="270"/>
    </location>
    <ligand>
        <name>substrate</name>
    </ligand>
</feature>
<evidence type="ECO:0000256" key="7">
    <source>
        <dbReference type="ARBA" id="ARBA00022777"/>
    </source>
</evidence>
<dbReference type="HAMAP" id="MF_01987">
    <property type="entry name" value="Ribokinase"/>
    <property type="match status" value="1"/>
</dbReference>
<sequence>MNATQVIVVGSCNRDYAWRCERFPQPGETRRALDFFSGAGGKGYNQAVACRRQDVATCLIAALGEDDSAVLTQRNAAQEQLDARWQIVPGERSGSACVLIDARGQNQIVVDLAANERLSAAHVKAQQTTFTTAQVVLTQLESDLAPVRAALVLARNHGALALLNPAPVRPELDDALLSACDVLIPNETEFATLLQRFAGLGIAADQLATLADAELTALAAHLPVASVVITLGSAGCFIAHNGREWRGDDAASYRAASAPARVRDTTGAGDTFCGALAAAHARSPDAPLSVCIAHANRCAALSTERHGAASAAPRRSEVAQRYGTLIA</sequence>
<gene>
    <name evidence="12" type="primary">rbsK</name>
    <name evidence="14" type="ORF">B1806_06255</name>
</gene>
<feature type="binding site" evidence="12">
    <location>
        <position position="302"/>
    </location>
    <ligand>
        <name>K(+)</name>
        <dbReference type="ChEBI" id="CHEBI:29103"/>
    </ligand>
</feature>
<evidence type="ECO:0000259" key="13">
    <source>
        <dbReference type="Pfam" id="PF00294"/>
    </source>
</evidence>
<dbReference type="EMBL" id="MWQO01000020">
    <property type="protein sequence ID" value="THD10834.1"/>
    <property type="molecule type" value="Genomic_DNA"/>
</dbReference>
<dbReference type="GO" id="GO:0004747">
    <property type="term" value="F:ribokinase activity"/>
    <property type="evidence" value="ECO:0007669"/>
    <property type="project" value="UniProtKB-UniRule"/>
</dbReference>
<dbReference type="PRINTS" id="PR00990">
    <property type="entry name" value="RIBOKINASE"/>
</dbReference>
<name>A0A4S3KRP9_9GAMM</name>
<feature type="binding site" evidence="12">
    <location>
        <position position="296"/>
    </location>
    <ligand>
        <name>ATP</name>
        <dbReference type="ChEBI" id="CHEBI:30616"/>
    </ligand>
</feature>
<accession>A0A4S3KRP9</accession>
<comment type="activity regulation">
    <text evidence="12">Activated by a monovalent cation that binds near, but not in, the active site. The most likely occupant of the site in vivo is potassium. Ion binding induces a conformational change that may alter substrate affinity.</text>
</comment>
<dbReference type="AlphaFoldDB" id="A0A4S3KRP9"/>
<feature type="active site" description="Proton acceptor" evidence="12">
    <location>
        <position position="270"/>
    </location>
</feature>
<dbReference type="PROSITE" id="PS00584">
    <property type="entry name" value="PFKB_KINASES_2"/>
    <property type="match status" value="1"/>
</dbReference>
<dbReference type="GO" id="GO:0046872">
    <property type="term" value="F:metal ion binding"/>
    <property type="evidence" value="ECO:0007669"/>
    <property type="project" value="UniProtKB-KW"/>
</dbReference>
<comment type="subcellular location">
    <subcellularLocation>
        <location evidence="12">Cytoplasm</location>
    </subcellularLocation>
</comment>
<keyword evidence="6 12" id="KW-0547">Nucleotide-binding</keyword>
<dbReference type="InterPro" id="IPR002139">
    <property type="entry name" value="Ribo/fructo_kinase"/>
</dbReference>
<feature type="binding site" evidence="12">
    <location>
        <position position="305"/>
    </location>
    <ligand>
        <name>K(+)</name>
        <dbReference type="ChEBI" id="CHEBI:29103"/>
    </ligand>
</feature>
<feature type="binding site" evidence="12">
    <location>
        <position position="186"/>
    </location>
    <ligand>
        <name>ATP</name>
        <dbReference type="ChEBI" id="CHEBI:30616"/>
    </ligand>
</feature>
<dbReference type="RefSeq" id="WP_081129826.1">
    <property type="nucleotide sequence ID" value="NZ_DAHXOC010000001.1"/>
</dbReference>
<keyword evidence="11 12" id="KW-0119">Carbohydrate metabolism</keyword>
<comment type="caution">
    <text evidence="12">Lacks conserved residue(s) required for the propagation of feature annotation.</text>
</comment>
<keyword evidence="4 12" id="KW-0808">Transferase</keyword>
<keyword evidence="10 12" id="KW-0630">Potassium</keyword>
<dbReference type="InterPro" id="IPR011877">
    <property type="entry name" value="Ribokinase"/>
</dbReference>
<keyword evidence="7 12" id="KW-0418">Kinase</keyword>
<evidence type="ECO:0000313" key="14">
    <source>
        <dbReference type="EMBL" id="THD10834.1"/>
    </source>
</evidence>
<keyword evidence="12" id="KW-0963">Cytoplasm</keyword>
<comment type="catalytic activity">
    <reaction evidence="12">
        <text>D-ribose + ATP = D-ribose 5-phosphate + ADP + H(+)</text>
        <dbReference type="Rhea" id="RHEA:13697"/>
        <dbReference type="ChEBI" id="CHEBI:15378"/>
        <dbReference type="ChEBI" id="CHEBI:30616"/>
        <dbReference type="ChEBI" id="CHEBI:47013"/>
        <dbReference type="ChEBI" id="CHEBI:78346"/>
        <dbReference type="ChEBI" id="CHEBI:456216"/>
        <dbReference type="EC" id="2.7.1.15"/>
    </reaction>
</comment>
<dbReference type="InterPro" id="IPR002173">
    <property type="entry name" value="Carboh/pur_kinase_PfkB_CS"/>
</dbReference>
<keyword evidence="9 12" id="KW-0460">Magnesium</keyword>
<feature type="binding site" evidence="12">
    <location>
        <begin position="230"/>
        <end position="235"/>
    </location>
    <ligand>
        <name>ATP</name>
        <dbReference type="ChEBI" id="CHEBI:30616"/>
    </ligand>
</feature>
<dbReference type="UniPathway" id="UPA00916">
    <property type="reaction ID" value="UER00889"/>
</dbReference>
<feature type="binding site" evidence="12">
    <location>
        <position position="307"/>
    </location>
    <ligand>
        <name>K(+)</name>
        <dbReference type="ChEBI" id="CHEBI:29103"/>
    </ligand>
</feature>
<evidence type="ECO:0000256" key="3">
    <source>
        <dbReference type="ARBA" id="ARBA00016943"/>
    </source>
</evidence>
<dbReference type="Proteomes" id="UP000307749">
    <property type="component" value="Unassembled WGS sequence"/>
</dbReference>
<keyword evidence="5 12" id="KW-0479">Metal-binding</keyword>
<dbReference type="Pfam" id="PF00294">
    <property type="entry name" value="PfkB"/>
    <property type="match status" value="1"/>
</dbReference>
<evidence type="ECO:0000256" key="9">
    <source>
        <dbReference type="ARBA" id="ARBA00022842"/>
    </source>
</evidence>
<feature type="binding site" evidence="12">
    <location>
        <begin position="13"/>
        <end position="15"/>
    </location>
    <ligand>
        <name>substrate</name>
    </ligand>
</feature>
<comment type="cofactor">
    <cofactor evidence="12">
        <name>Mg(2+)</name>
        <dbReference type="ChEBI" id="CHEBI:18420"/>
    </cofactor>
    <text evidence="12">Requires a divalent cation, most likely magnesium in vivo, as an electrophilic catalyst to aid phosphoryl group transfer. It is the chelate of the metal and the nucleotide that is the actual substrate.</text>
</comment>
<dbReference type="GO" id="GO:0019303">
    <property type="term" value="P:D-ribose catabolic process"/>
    <property type="evidence" value="ECO:0007669"/>
    <property type="project" value="UniProtKB-UniRule"/>
</dbReference>
<dbReference type="PANTHER" id="PTHR10584">
    <property type="entry name" value="SUGAR KINASE"/>
    <property type="match status" value="1"/>
</dbReference>
<comment type="pathway">
    <text evidence="12">Carbohydrate metabolism; D-ribose degradation; D-ribose 5-phosphate from beta-D-ribopyranose: step 2/2.</text>
</comment>
<dbReference type="EC" id="2.7.1.15" evidence="2 12"/>